<feature type="domain" description="SHSP" evidence="4">
    <location>
        <begin position="94"/>
        <end position="214"/>
    </location>
</feature>
<dbReference type="Pfam" id="PF00011">
    <property type="entry name" value="HSP20"/>
    <property type="match status" value="1"/>
</dbReference>
<feature type="region of interest" description="Disordered" evidence="3">
    <location>
        <begin position="70"/>
        <end position="94"/>
    </location>
</feature>
<dbReference type="SUPFAM" id="SSF49764">
    <property type="entry name" value="HSP20-like chaperones"/>
    <property type="match status" value="1"/>
</dbReference>
<dbReference type="PANTHER" id="PTHR45640:SF26">
    <property type="entry name" value="RE23625P"/>
    <property type="match status" value="1"/>
</dbReference>
<dbReference type="InterPro" id="IPR002068">
    <property type="entry name" value="A-crystallin/Hsp20_dom"/>
</dbReference>
<protein>
    <recommendedName>
        <fullName evidence="4">SHSP domain-containing protein</fullName>
    </recommendedName>
</protein>
<dbReference type="GO" id="GO:0051082">
    <property type="term" value="F:unfolded protein binding"/>
    <property type="evidence" value="ECO:0007669"/>
    <property type="project" value="TreeGrafter"/>
</dbReference>
<comment type="similarity">
    <text evidence="1 2">Belongs to the small heat shock protein (HSP20) family.</text>
</comment>
<name>R7U825_CAPTE</name>
<dbReference type="GO" id="GO:0009408">
    <property type="term" value="P:response to heat"/>
    <property type="evidence" value="ECO:0007669"/>
    <property type="project" value="TreeGrafter"/>
</dbReference>
<dbReference type="AlphaFoldDB" id="R7U825"/>
<proteinExistence type="inferred from homology"/>
<dbReference type="PANTHER" id="PTHR45640">
    <property type="entry name" value="HEAT SHOCK PROTEIN HSP-12.2-RELATED"/>
    <property type="match status" value="1"/>
</dbReference>
<reference evidence="7" key="1">
    <citation type="submission" date="2012-12" db="EMBL/GenBank/DDBJ databases">
        <authorList>
            <person name="Hellsten U."/>
            <person name="Grimwood J."/>
            <person name="Chapman J.A."/>
            <person name="Shapiro H."/>
            <person name="Aerts A."/>
            <person name="Otillar R.P."/>
            <person name="Terry A.Y."/>
            <person name="Boore J.L."/>
            <person name="Simakov O."/>
            <person name="Marletaz F."/>
            <person name="Cho S.-J."/>
            <person name="Edsinger-Gonzales E."/>
            <person name="Havlak P."/>
            <person name="Kuo D.-H."/>
            <person name="Larsson T."/>
            <person name="Lv J."/>
            <person name="Arendt D."/>
            <person name="Savage R."/>
            <person name="Osoegawa K."/>
            <person name="de Jong P."/>
            <person name="Lindberg D.R."/>
            <person name="Seaver E.C."/>
            <person name="Weisblat D.A."/>
            <person name="Putnam N.H."/>
            <person name="Grigoriev I.V."/>
            <person name="Rokhsar D.S."/>
        </authorList>
    </citation>
    <scope>NUCLEOTIDE SEQUENCE</scope>
    <source>
        <strain evidence="7">I ESC-2004</strain>
    </source>
</reference>
<dbReference type="HOGENOM" id="CLU_1200819_0_0_1"/>
<reference evidence="6" key="3">
    <citation type="submission" date="2015-06" db="UniProtKB">
        <authorList>
            <consortium name="EnsemblMetazoa"/>
        </authorList>
    </citation>
    <scope>IDENTIFICATION</scope>
</reference>
<keyword evidence="7" id="KW-1185">Reference proteome</keyword>
<dbReference type="PROSITE" id="PS01031">
    <property type="entry name" value="SHSP"/>
    <property type="match status" value="1"/>
</dbReference>
<evidence type="ECO:0000313" key="6">
    <source>
        <dbReference type="EnsemblMetazoa" id="CapteP216376"/>
    </source>
</evidence>
<evidence type="ECO:0000256" key="1">
    <source>
        <dbReference type="PROSITE-ProRule" id="PRU00285"/>
    </source>
</evidence>
<sequence length="231" mass="26321">MNKGQRRSPSAMSSSKDRRLVPVTSLDGPLSVNDLEKQMSMWHPLAAEQSDPTWREFMREQARIDRDVERLSEEMTRRRPEDESRPVVNSSPGPEILTWPAPVIKQQKNGVSSFYLDVNIGDTYRPDEIHVNIIDGHVLHIYAEHGQSRRRVKDDTLSASRQHSEFDRRFALPDHHVKPENLSCLVTPEGVLHIRGFLGSKIVPLKSAVKAKKEKAPKSKVNFAVFGKKSR</sequence>
<dbReference type="EMBL" id="AMQN01009879">
    <property type="status" value="NOT_ANNOTATED_CDS"/>
    <property type="molecule type" value="Genomic_DNA"/>
</dbReference>
<evidence type="ECO:0000259" key="4">
    <source>
        <dbReference type="PROSITE" id="PS01031"/>
    </source>
</evidence>
<dbReference type="EnsemblMetazoa" id="CapteT216376">
    <property type="protein sequence ID" value="CapteP216376"/>
    <property type="gene ID" value="CapteG216376"/>
</dbReference>
<evidence type="ECO:0000256" key="2">
    <source>
        <dbReference type="RuleBase" id="RU003616"/>
    </source>
</evidence>
<organism evidence="5">
    <name type="scientific">Capitella teleta</name>
    <name type="common">Polychaete worm</name>
    <dbReference type="NCBI Taxonomy" id="283909"/>
    <lineage>
        <taxon>Eukaryota</taxon>
        <taxon>Metazoa</taxon>
        <taxon>Spiralia</taxon>
        <taxon>Lophotrochozoa</taxon>
        <taxon>Annelida</taxon>
        <taxon>Polychaeta</taxon>
        <taxon>Sedentaria</taxon>
        <taxon>Scolecida</taxon>
        <taxon>Capitellidae</taxon>
        <taxon>Capitella</taxon>
    </lineage>
</organism>
<feature type="compositionally biased region" description="Basic and acidic residues" evidence="3">
    <location>
        <begin position="70"/>
        <end position="85"/>
    </location>
</feature>
<evidence type="ECO:0000256" key="3">
    <source>
        <dbReference type="SAM" id="MobiDB-lite"/>
    </source>
</evidence>
<feature type="region of interest" description="Disordered" evidence="3">
    <location>
        <begin position="1"/>
        <end position="30"/>
    </location>
</feature>
<gene>
    <name evidence="5" type="ORF">CAPTEDRAFT_216376</name>
</gene>
<dbReference type="GO" id="GO:0005737">
    <property type="term" value="C:cytoplasm"/>
    <property type="evidence" value="ECO:0007669"/>
    <property type="project" value="TreeGrafter"/>
</dbReference>
<dbReference type="GO" id="GO:0042026">
    <property type="term" value="P:protein refolding"/>
    <property type="evidence" value="ECO:0007669"/>
    <property type="project" value="TreeGrafter"/>
</dbReference>
<dbReference type="EMBL" id="KB306460">
    <property type="protein sequence ID" value="ELT99796.1"/>
    <property type="molecule type" value="Genomic_DNA"/>
</dbReference>
<dbReference type="InterPro" id="IPR008978">
    <property type="entry name" value="HSP20-like_chaperone"/>
</dbReference>
<accession>R7U825</accession>
<dbReference type="GO" id="GO:0005634">
    <property type="term" value="C:nucleus"/>
    <property type="evidence" value="ECO:0007669"/>
    <property type="project" value="TreeGrafter"/>
</dbReference>
<evidence type="ECO:0000313" key="5">
    <source>
        <dbReference type="EMBL" id="ELT99796.1"/>
    </source>
</evidence>
<dbReference type="Proteomes" id="UP000014760">
    <property type="component" value="Unassembled WGS sequence"/>
</dbReference>
<dbReference type="InterPro" id="IPR001436">
    <property type="entry name" value="Alpha-crystallin/sHSP_animal"/>
</dbReference>
<dbReference type="Gene3D" id="2.60.40.790">
    <property type="match status" value="1"/>
</dbReference>
<reference evidence="5 7" key="2">
    <citation type="journal article" date="2013" name="Nature">
        <title>Insights into bilaterian evolution from three spiralian genomes.</title>
        <authorList>
            <person name="Simakov O."/>
            <person name="Marletaz F."/>
            <person name="Cho S.J."/>
            <person name="Edsinger-Gonzales E."/>
            <person name="Havlak P."/>
            <person name="Hellsten U."/>
            <person name="Kuo D.H."/>
            <person name="Larsson T."/>
            <person name="Lv J."/>
            <person name="Arendt D."/>
            <person name="Savage R."/>
            <person name="Osoegawa K."/>
            <person name="de Jong P."/>
            <person name="Grimwood J."/>
            <person name="Chapman J.A."/>
            <person name="Shapiro H."/>
            <person name="Aerts A."/>
            <person name="Otillar R.P."/>
            <person name="Terry A.Y."/>
            <person name="Boore J.L."/>
            <person name="Grigoriev I.V."/>
            <person name="Lindberg D.R."/>
            <person name="Seaver E.C."/>
            <person name="Weisblat D.A."/>
            <person name="Putnam N.H."/>
            <person name="Rokhsar D.S."/>
        </authorList>
    </citation>
    <scope>NUCLEOTIDE SEQUENCE</scope>
    <source>
        <strain evidence="5 7">I ESC-2004</strain>
    </source>
</reference>
<evidence type="ECO:0000313" key="7">
    <source>
        <dbReference type="Proteomes" id="UP000014760"/>
    </source>
</evidence>